<keyword evidence="4" id="KW-0694">RNA-binding</keyword>
<dbReference type="GO" id="GO:0052717">
    <property type="term" value="F:tRNA-specific adenosine-34 deaminase activity"/>
    <property type="evidence" value="ECO:0007669"/>
    <property type="project" value="UniProtKB-EC"/>
</dbReference>
<dbReference type="Pfam" id="PF01652">
    <property type="entry name" value="IF4E"/>
    <property type="match status" value="1"/>
</dbReference>
<dbReference type="SUPFAM" id="SSF55418">
    <property type="entry name" value="eIF4e-like"/>
    <property type="match status" value="1"/>
</dbReference>
<feature type="region of interest" description="Disordered" evidence="5">
    <location>
        <begin position="1"/>
        <end position="25"/>
    </location>
</feature>
<dbReference type="SUPFAM" id="SSF53927">
    <property type="entry name" value="Cytidine deaminase-like"/>
    <property type="match status" value="1"/>
</dbReference>
<dbReference type="PANTHER" id="PTHR11960">
    <property type="entry name" value="EUKARYOTIC TRANSLATION INITIATION FACTOR 4E RELATED"/>
    <property type="match status" value="1"/>
</dbReference>
<dbReference type="GO" id="GO:0002100">
    <property type="term" value="P:tRNA wobble adenosine to inosine editing"/>
    <property type="evidence" value="ECO:0007669"/>
    <property type="project" value="InterPro"/>
</dbReference>
<dbReference type="GO" id="GO:0000340">
    <property type="term" value="F:RNA 7-methylguanosine cap binding"/>
    <property type="evidence" value="ECO:0007669"/>
    <property type="project" value="TreeGrafter"/>
</dbReference>
<dbReference type="GO" id="GO:0008270">
    <property type="term" value="F:zinc ion binding"/>
    <property type="evidence" value="ECO:0007669"/>
    <property type="project" value="InterPro"/>
</dbReference>
<feature type="domain" description="CMP/dCMP-type deaminase" evidence="6">
    <location>
        <begin position="192"/>
        <end position="310"/>
    </location>
</feature>
<gene>
    <name evidence="7" type="ORF">B4U80_01812</name>
</gene>
<dbReference type="STRING" id="299467.A0A443ST48"/>
<organism evidence="7 8">
    <name type="scientific">Leptotrombidium deliense</name>
    <dbReference type="NCBI Taxonomy" id="299467"/>
    <lineage>
        <taxon>Eukaryota</taxon>
        <taxon>Metazoa</taxon>
        <taxon>Ecdysozoa</taxon>
        <taxon>Arthropoda</taxon>
        <taxon>Chelicerata</taxon>
        <taxon>Arachnida</taxon>
        <taxon>Acari</taxon>
        <taxon>Acariformes</taxon>
        <taxon>Trombidiformes</taxon>
        <taxon>Prostigmata</taxon>
        <taxon>Anystina</taxon>
        <taxon>Parasitengona</taxon>
        <taxon>Trombiculoidea</taxon>
        <taxon>Trombiculidae</taxon>
        <taxon>Leptotrombidium</taxon>
    </lineage>
</organism>
<dbReference type="PROSITE" id="PS00903">
    <property type="entry name" value="CYT_DCMP_DEAMINASES_1"/>
    <property type="match status" value="1"/>
</dbReference>
<sequence>MDEKNRDDKKEVVTNNCEKKGEDSREEEHKLQNCYNLWFSRRTPGKLTNTQTYDQNLKVIGIFDTVEKFWNVYSHVLRPNALSGHLDFHLFKDGIKPMWEDEANREGGKWIVRLRKGLASRCWENLILAILGEQFMVGEEICGAVVSIRFQEDIISVWNRSANDHSTTIRIRDTLKRVLNLPLNTIMEYKTHNDKMCFELANEALNVGEVPVGCVFVIPKPNSSDYVIVGKGRNRVNELKNATRHAEMEAIDELKVWCDENNASFSDVCRTVCVFVTVEPCVMCARALRMLKVSCVYFGCANERFGGCGSVLHIHTDKRIVEPELSCFPNSLDSQRAVQMLQSFYTGVNPNAPKPNLKRKRID</sequence>
<evidence type="ECO:0000259" key="6">
    <source>
        <dbReference type="PROSITE" id="PS51747"/>
    </source>
</evidence>
<keyword evidence="8" id="KW-1185">Reference proteome</keyword>
<keyword evidence="4 7" id="KW-0396">Initiation factor</keyword>
<dbReference type="PROSITE" id="PS00813">
    <property type="entry name" value="IF4E"/>
    <property type="match status" value="1"/>
</dbReference>
<dbReference type="InterPro" id="IPR019770">
    <property type="entry name" value="TIF_eIF_4E_CS"/>
</dbReference>
<dbReference type="EMBL" id="NCKV01000425">
    <property type="protein sequence ID" value="RWS30670.1"/>
    <property type="molecule type" value="Genomic_DNA"/>
</dbReference>
<reference evidence="7 8" key="1">
    <citation type="journal article" date="2018" name="Gigascience">
        <title>Genomes of trombidid mites reveal novel predicted allergens and laterally-transferred genes associated with secondary metabolism.</title>
        <authorList>
            <person name="Dong X."/>
            <person name="Chaisiri K."/>
            <person name="Xia D."/>
            <person name="Armstrong S.D."/>
            <person name="Fang Y."/>
            <person name="Donnelly M.J."/>
            <person name="Kadowaki T."/>
            <person name="McGarry J.W."/>
            <person name="Darby A.C."/>
            <person name="Makepeace B.L."/>
        </authorList>
    </citation>
    <scope>NUCLEOTIDE SEQUENCE [LARGE SCALE GENOMIC DNA]</scope>
    <source>
        <strain evidence="7">UoL-UT</strain>
    </source>
</reference>
<protein>
    <recommendedName>
        <fullName evidence="3">eIF-4F 25 kDa subunit</fullName>
    </recommendedName>
</protein>
<accession>A0A443ST48</accession>
<dbReference type="CDD" id="cd01285">
    <property type="entry name" value="nucleoside_deaminase"/>
    <property type="match status" value="1"/>
</dbReference>
<dbReference type="FunFam" id="3.30.760.10:FF:000043">
    <property type="entry name" value="Predicted protein"/>
    <property type="match status" value="1"/>
</dbReference>
<evidence type="ECO:0000256" key="4">
    <source>
        <dbReference type="RuleBase" id="RU004374"/>
    </source>
</evidence>
<dbReference type="OrthoDB" id="590761at2759"/>
<dbReference type="GO" id="GO:0003743">
    <property type="term" value="F:translation initiation factor activity"/>
    <property type="evidence" value="ECO:0007669"/>
    <property type="project" value="UniProtKB-KW"/>
</dbReference>
<proteinExistence type="inferred from homology"/>
<dbReference type="PROSITE" id="PS51747">
    <property type="entry name" value="CYT_DCMP_DEAMINASES_2"/>
    <property type="match status" value="1"/>
</dbReference>
<dbReference type="Proteomes" id="UP000288716">
    <property type="component" value="Unassembled WGS sequence"/>
</dbReference>
<dbReference type="AlphaFoldDB" id="A0A443ST48"/>
<dbReference type="Gene3D" id="3.40.140.10">
    <property type="entry name" value="Cytidine Deaminase, domain 2"/>
    <property type="match status" value="1"/>
</dbReference>
<dbReference type="InterPro" id="IPR023398">
    <property type="entry name" value="TIF_eIF4e-like"/>
</dbReference>
<dbReference type="InterPro" id="IPR016192">
    <property type="entry name" value="APOBEC/CMP_deaminase_Zn-bd"/>
</dbReference>
<keyword evidence="1" id="KW-0479">Metal-binding</keyword>
<evidence type="ECO:0000256" key="1">
    <source>
        <dbReference type="ARBA" id="ARBA00022723"/>
    </source>
</evidence>
<dbReference type="GO" id="GO:0016281">
    <property type="term" value="C:eukaryotic translation initiation factor 4F complex"/>
    <property type="evidence" value="ECO:0007669"/>
    <property type="project" value="TreeGrafter"/>
</dbReference>
<dbReference type="Pfam" id="PF00383">
    <property type="entry name" value="dCMP_cyt_deam_1"/>
    <property type="match status" value="1"/>
</dbReference>
<dbReference type="InterPro" id="IPR002125">
    <property type="entry name" value="CMP_dCMP_dom"/>
</dbReference>
<dbReference type="VEuPathDB" id="VectorBase:LDEU001371"/>
<dbReference type="InterPro" id="IPR016193">
    <property type="entry name" value="Cytidine_deaminase-like"/>
</dbReference>
<evidence type="ECO:0000313" key="7">
    <source>
        <dbReference type="EMBL" id="RWS30670.1"/>
    </source>
</evidence>
<keyword evidence="2" id="KW-0862">Zinc</keyword>
<evidence type="ECO:0000313" key="8">
    <source>
        <dbReference type="Proteomes" id="UP000288716"/>
    </source>
</evidence>
<evidence type="ECO:0000256" key="3">
    <source>
        <dbReference type="ARBA" id="ARBA00032656"/>
    </source>
</evidence>
<evidence type="ECO:0000256" key="5">
    <source>
        <dbReference type="SAM" id="MobiDB-lite"/>
    </source>
</evidence>
<dbReference type="PANTHER" id="PTHR11960:SF18">
    <property type="entry name" value="EUKARYOTIC TRANSLATION INITIATION FACTOR 4E HOMOLOGOUS PROTEIN, ISOFORM B"/>
    <property type="match status" value="1"/>
</dbReference>
<dbReference type="InterPro" id="IPR001040">
    <property type="entry name" value="TIF_eIF_4E"/>
</dbReference>
<dbReference type="Gene3D" id="3.30.760.10">
    <property type="entry name" value="RNA Cap, Translation Initiation Factor Eif4e"/>
    <property type="match status" value="1"/>
</dbReference>
<name>A0A443ST48_9ACAR</name>
<comment type="caution">
    <text evidence="7">The sequence shown here is derived from an EMBL/GenBank/DDBJ whole genome shotgun (WGS) entry which is preliminary data.</text>
</comment>
<keyword evidence="4" id="KW-0648">Protein biosynthesis</keyword>
<comment type="similarity">
    <text evidence="4">Belongs to the eukaryotic initiation factor 4E family.</text>
</comment>
<evidence type="ECO:0000256" key="2">
    <source>
        <dbReference type="ARBA" id="ARBA00022833"/>
    </source>
</evidence>